<sequence length="458" mass="53655">MASEKEANKSYFNGQYIEVEQLQKDINKQQRKDYFVQDLVIFQICRYCFRAPSKEITFCCYNPICQKCFNDFQNFKVCKICLTESSQPHPKEKLDITKQELSQLCMNARFFIIKSPNQDNIDTAKKFNLWATTSKTQRKLFDAYDSQKPVILLFRSNQNQQNYHSQVQHFQGCAKIQNKQSEKQQNVKWKKSDKINLGNNFDIQWLRIGQIYSEKLKDMKPSQGNTNVLFLKDGIQQQDQIQDKNPFESQQYKADNNQQNMMQNEQLKNDLNQNHQQIQNSQSPCNQNQDIGLKQSQNLNSQDTQQNSKQKHNDNISENSQDINQSIHSKKASQSRARKHKKERRNSSSNLSDHSNDSKNIIQNISQSQSHIISPLKNSRSRSKSLSKSKLSIKVTNSKSKSRIRSESSKSKIEKKKSKKSKKNKKQKQKKDNANEKEQQQQEVNRINEFQHQISENP</sequence>
<keyword evidence="1" id="KW-0175">Coiled coil</keyword>
<dbReference type="Proteomes" id="UP000054937">
    <property type="component" value="Unassembled WGS sequence"/>
</dbReference>
<feature type="domain" description="YTH" evidence="3">
    <location>
        <begin position="108"/>
        <end position="250"/>
    </location>
</feature>
<feature type="compositionally biased region" description="Polar residues" evidence="2">
    <location>
        <begin position="441"/>
        <end position="458"/>
    </location>
</feature>
<evidence type="ECO:0000313" key="4">
    <source>
        <dbReference type="EMBL" id="KRX01258.1"/>
    </source>
</evidence>
<feature type="compositionally biased region" description="Basic and acidic residues" evidence="2">
    <location>
        <begin position="430"/>
        <end position="440"/>
    </location>
</feature>
<feature type="coiled-coil region" evidence="1">
    <location>
        <begin position="254"/>
        <end position="281"/>
    </location>
</feature>
<dbReference type="GO" id="GO:0005654">
    <property type="term" value="C:nucleoplasm"/>
    <property type="evidence" value="ECO:0007669"/>
    <property type="project" value="TreeGrafter"/>
</dbReference>
<protein>
    <recommendedName>
        <fullName evidence="3">YTH domain-containing protein</fullName>
    </recommendedName>
</protein>
<dbReference type="InterPro" id="IPR007275">
    <property type="entry name" value="YTH_domain"/>
</dbReference>
<feature type="compositionally biased region" description="Basic residues" evidence="2">
    <location>
        <begin position="328"/>
        <end position="344"/>
    </location>
</feature>
<evidence type="ECO:0000256" key="1">
    <source>
        <dbReference type="SAM" id="Coils"/>
    </source>
</evidence>
<comment type="caution">
    <text evidence="4">The sequence shown here is derived from an EMBL/GenBank/DDBJ whole genome shotgun (WGS) entry which is preliminary data.</text>
</comment>
<dbReference type="InParanoid" id="A0A0V0QGK1"/>
<dbReference type="PANTHER" id="PTHR12357:SF3">
    <property type="entry name" value="YTH DOMAIN-CONTAINING PROTEIN 1"/>
    <property type="match status" value="1"/>
</dbReference>
<dbReference type="GO" id="GO:0003729">
    <property type="term" value="F:mRNA binding"/>
    <property type="evidence" value="ECO:0007669"/>
    <property type="project" value="TreeGrafter"/>
</dbReference>
<dbReference type="GO" id="GO:0000398">
    <property type="term" value="P:mRNA splicing, via spliceosome"/>
    <property type="evidence" value="ECO:0007669"/>
    <property type="project" value="TreeGrafter"/>
</dbReference>
<dbReference type="PROSITE" id="PS50882">
    <property type="entry name" value="YTH"/>
    <property type="match status" value="1"/>
</dbReference>
<keyword evidence="5" id="KW-1185">Reference proteome</keyword>
<dbReference type="OMA" id="MAENIVY"/>
<dbReference type="GO" id="GO:0048024">
    <property type="term" value="P:regulation of mRNA splicing, via spliceosome"/>
    <property type="evidence" value="ECO:0007669"/>
    <property type="project" value="TreeGrafter"/>
</dbReference>
<dbReference type="AlphaFoldDB" id="A0A0V0QGK1"/>
<dbReference type="Gene3D" id="3.10.590.10">
    <property type="entry name" value="ph1033 like domains"/>
    <property type="match status" value="1"/>
</dbReference>
<dbReference type="OrthoDB" id="6103986at2759"/>
<evidence type="ECO:0000313" key="5">
    <source>
        <dbReference type="Proteomes" id="UP000054937"/>
    </source>
</evidence>
<feature type="compositionally biased region" description="Polar residues" evidence="2">
    <location>
        <begin position="316"/>
        <end position="327"/>
    </location>
</feature>
<feature type="region of interest" description="Disordered" evidence="2">
    <location>
        <begin position="300"/>
        <end position="458"/>
    </location>
</feature>
<evidence type="ECO:0000259" key="3">
    <source>
        <dbReference type="PROSITE" id="PS50882"/>
    </source>
</evidence>
<reference evidence="4 5" key="1">
    <citation type="journal article" date="2015" name="Sci. Rep.">
        <title>Genome of the facultative scuticociliatosis pathogen Pseudocohnilembus persalinus provides insight into its virulence through horizontal gene transfer.</title>
        <authorList>
            <person name="Xiong J."/>
            <person name="Wang G."/>
            <person name="Cheng J."/>
            <person name="Tian M."/>
            <person name="Pan X."/>
            <person name="Warren A."/>
            <person name="Jiang C."/>
            <person name="Yuan D."/>
            <person name="Miao W."/>
        </authorList>
    </citation>
    <scope>NUCLEOTIDE SEQUENCE [LARGE SCALE GENOMIC DNA]</scope>
    <source>
        <strain evidence="4">36N120E</strain>
    </source>
</reference>
<dbReference type="CDD" id="cd21134">
    <property type="entry name" value="YTH"/>
    <property type="match status" value="1"/>
</dbReference>
<accession>A0A0V0QGK1</accession>
<proteinExistence type="predicted"/>
<feature type="compositionally biased region" description="Basic residues" evidence="2">
    <location>
        <begin position="413"/>
        <end position="429"/>
    </location>
</feature>
<dbReference type="EMBL" id="LDAU01000172">
    <property type="protein sequence ID" value="KRX01258.1"/>
    <property type="molecule type" value="Genomic_DNA"/>
</dbReference>
<evidence type="ECO:0000256" key="2">
    <source>
        <dbReference type="SAM" id="MobiDB-lite"/>
    </source>
</evidence>
<dbReference type="GO" id="GO:1990247">
    <property type="term" value="F:N6-methyladenosine-containing RNA reader activity"/>
    <property type="evidence" value="ECO:0007669"/>
    <property type="project" value="TreeGrafter"/>
</dbReference>
<name>A0A0V0QGK1_PSEPJ</name>
<gene>
    <name evidence="4" type="ORF">PPERSA_07297</name>
</gene>
<dbReference type="PANTHER" id="PTHR12357">
    <property type="entry name" value="YTH YT521-B HOMOLOGY DOMAIN-CONTAINING"/>
    <property type="match status" value="1"/>
</dbReference>
<dbReference type="Pfam" id="PF04146">
    <property type="entry name" value="YTH"/>
    <property type="match status" value="1"/>
</dbReference>
<organism evidence="4 5">
    <name type="scientific">Pseudocohnilembus persalinus</name>
    <name type="common">Ciliate</name>
    <dbReference type="NCBI Taxonomy" id="266149"/>
    <lineage>
        <taxon>Eukaryota</taxon>
        <taxon>Sar</taxon>
        <taxon>Alveolata</taxon>
        <taxon>Ciliophora</taxon>
        <taxon>Intramacronucleata</taxon>
        <taxon>Oligohymenophorea</taxon>
        <taxon>Scuticociliatia</taxon>
        <taxon>Philasterida</taxon>
        <taxon>Pseudocohnilembidae</taxon>
        <taxon>Pseudocohnilembus</taxon>
    </lineage>
</organism>
<dbReference type="InterPro" id="IPR045168">
    <property type="entry name" value="YTH_prot"/>
</dbReference>
<feature type="compositionally biased region" description="Low complexity" evidence="2">
    <location>
        <begin position="347"/>
        <end position="374"/>
    </location>
</feature>